<dbReference type="EMBL" id="JAVHUY010000040">
    <property type="protein sequence ID" value="MDQ7909310.1"/>
    <property type="molecule type" value="Genomic_DNA"/>
</dbReference>
<reference evidence="1 2" key="1">
    <citation type="submission" date="2023-08" db="EMBL/GenBank/DDBJ databases">
        <title>Phytohabitans sansha sp. nov., isolated from marine sediment.</title>
        <authorList>
            <person name="Zhao Y."/>
            <person name="Yi K."/>
        </authorList>
    </citation>
    <scope>NUCLEOTIDE SEQUENCE [LARGE SCALE GENOMIC DNA]</scope>
    <source>
        <strain evidence="1 2">ZYX-F-186</strain>
    </source>
</reference>
<organism evidence="1 2">
    <name type="scientific">Phytohabitans maris</name>
    <dbReference type="NCBI Taxonomy" id="3071409"/>
    <lineage>
        <taxon>Bacteria</taxon>
        <taxon>Bacillati</taxon>
        <taxon>Actinomycetota</taxon>
        <taxon>Actinomycetes</taxon>
        <taxon>Micromonosporales</taxon>
        <taxon>Micromonosporaceae</taxon>
    </lineage>
</organism>
<evidence type="ECO:0008006" key="3">
    <source>
        <dbReference type="Google" id="ProtNLM"/>
    </source>
</evidence>
<keyword evidence="2" id="KW-1185">Reference proteome</keyword>
<name>A0ABU0ZQN1_9ACTN</name>
<dbReference type="Proteomes" id="UP001230908">
    <property type="component" value="Unassembled WGS sequence"/>
</dbReference>
<gene>
    <name evidence="1" type="ORF">RB614_32795</name>
</gene>
<sequence>MTRGRRPAFAVSGHDLGSPTEQVRRLEALVNTGSVRVRTAAESKNSVIPSVIELIDSSSLDTASLESIFRAFTRNRQLLPRLADLEATGHLTHLLQQMRRYQGLKELKLAVADPDAAVAALCRLLRREWWVFGGHLEPWISDEVIPGLTDDLIAMVRYDSAIHVVIVGPPAVPDLVTAVEGGGFALSPLVAAAADRARGLVRFLEERRRPLSDQLQLECGRAFVTILLGHPDHVPGVEPQAVREEIRVLNTFATGITVITYEELVNVAEQTLSGAGEPPP</sequence>
<evidence type="ECO:0000313" key="2">
    <source>
        <dbReference type="Proteomes" id="UP001230908"/>
    </source>
</evidence>
<protein>
    <recommendedName>
        <fullName evidence="3">CdaR GGDEF-like domain-containing protein</fullName>
    </recommendedName>
</protein>
<comment type="caution">
    <text evidence="1">The sequence shown here is derived from an EMBL/GenBank/DDBJ whole genome shotgun (WGS) entry which is preliminary data.</text>
</comment>
<proteinExistence type="predicted"/>
<evidence type="ECO:0000313" key="1">
    <source>
        <dbReference type="EMBL" id="MDQ7909310.1"/>
    </source>
</evidence>
<accession>A0ABU0ZQN1</accession>
<dbReference type="RefSeq" id="WP_308716566.1">
    <property type="nucleotide sequence ID" value="NZ_JAVHUY010000040.1"/>
</dbReference>